<dbReference type="InterPro" id="IPR033121">
    <property type="entry name" value="PEPTIDASE_A1"/>
</dbReference>
<proteinExistence type="inferred from homology"/>
<keyword evidence="10" id="KW-1133">Transmembrane helix</keyword>
<keyword evidence="4 9" id="KW-0378">Hydrolase</keyword>
<keyword evidence="3 9" id="KW-0064">Aspartyl protease</keyword>
<keyword evidence="2 9" id="KW-0645">Protease</keyword>
<keyword evidence="10" id="KW-0812">Transmembrane</keyword>
<evidence type="ECO:0000259" key="11">
    <source>
        <dbReference type="PROSITE" id="PS51767"/>
    </source>
</evidence>
<evidence type="ECO:0000256" key="5">
    <source>
        <dbReference type="ARBA" id="ARBA00023157"/>
    </source>
</evidence>
<dbReference type="PROSITE" id="PS51767">
    <property type="entry name" value="PEPTIDASE_A1"/>
    <property type="match status" value="1"/>
</dbReference>
<accession>A0ABD2NBW7</accession>
<dbReference type="GO" id="GO:0006508">
    <property type="term" value="P:proteolysis"/>
    <property type="evidence" value="ECO:0007669"/>
    <property type="project" value="UniProtKB-KW"/>
</dbReference>
<feature type="active site" evidence="7">
    <location>
        <position position="269"/>
    </location>
</feature>
<reference evidence="12 13" key="1">
    <citation type="journal article" date="2021" name="BMC Biol.">
        <title>Horizontally acquired antibacterial genes associated with adaptive radiation of ladybird beetles.</title>
        <authorList>
            <person name="Li H.S."/>
            <person name="Tang X.F."/>
            <person name="Huang Y.H."/>
            <person name="Xu Z.Y."/>
            <person name="Chen M.L."/>
            <person name="Du X.Y."/>
            <person name="Qiu B.Y."/>
            <person name="Chen P.T."/>
            <person name="Zhang W."/>
            <person name="Slipinski A."/>
            <person name="Escalona H.E."/>
            <person name="Waterhouse R.M."/>
            <person name="Zwick A."/>
            <person name="Pang H."/>
        </authorList>
    </citation>
    <scope>NUCLEOTIDE SEQUENCE [LARGE SCALE GENOMIC DNA]</scope>
    <source>
        <strain evidence="12">SYSU2018</strain>
    </source>
</reference>
<dbReference type="Proteomes" id="UP001516400">
    <property type="component" value="Unassembled WGS sequence"/>
</dbReference>
<evidence type="ECO:0000256" key="2">
    <source>
        <dbReference type="ARBA" id="ARBA00022670"/>
    </source>
</evidence>
<feature type="domain" description="Peptidase A1" evidence="11">
    <location>
        <begin position="67"/>
        <end position="381"/>
    </location>
</feature>
<dbReference type="FunFam" id="2.40.70.10:FF:000002">
    <property type="entry name" value="Vacuolar aspartic proteinase"/>
    <property type="match status" value="1"/>
</dbReference>
<keyword evidence="5 8" id="KW-1015">Disulfide bond</keyword>
<comment type="caution">
    <text evidence="12">The sequence shown here is derived from an EMBL/GenBank/DDBJ whole genome shotgun (WGS) entry which is preliminary data.</text>
</comment>
<evidence type="ECO:0000256" key="6">
    <source>
        <dbReference type="ARBA" id="ARBA00023180"/>
    </source>
</evidence>
<evidence type="ECO:0000313" key="12">
    <source>
        <dbReference type="EMBL" id="KAL3275681.1"/>
    </source>
</evidence>
<protein>
    <recommendedName>
        <fullName evidence="11">Peptidase A1 domain-containing protein</fullName>
    </recommendedName>
</protein>
<dbReference type="AlphaFoldDB" id="A0ABD2NBW7"/>
<evidence type="ECO:0000256" key="7">
    <source>
        <dbReference type="PIRSR" id="PIRSR601461-1"/>
    </source>
</evidence>
<organism evidence="12 13">
    <name type="scientific">Cryptolaemus montrouzieri</name>
    <dbReference type="NCBI Taxonomy" id="559131"/>
    <lineage>
        <taxon>Eukaryota</taxon>
        <taxon>Metazoa</taxon>
        <taxon>Ecdysozoa</taxon>
        <taxon>Arthropoda</taxon>
        <taxon>Hexapoda</taxon>
        <taxon>Insecta</taxon>
        <taxon>Pterygota</taxon>
        <taxon>Neoptera</taxon>
        <taxon>Endopterygota</taxon>
        <taxon>Coleoptera</taxon>
        <taxon>Polyphaga</taxon>
        <taxon>Cucujiformia</taxon>
        <taxon>Coccinelloidea</taxon>
        <taxon>Coccinellidae</taxon>
        <taxon>Scymninae</taxon>
        <taxon>Scymnini</taxon>
        <taxon>Cryptolaemus</taxon>
    </lineage>
</organism>
<dbReference type="FunFam" id="2.40.70.10:FF:000004">
    <property type="entry name" value="Pepsin A"/>
    <property type="match status" value="1"/>
</dbReference>
<dbReference type="InterPro" id="IPR001969">
    <property type="entry name" value="Aspartic_peptidase_AS"/>
</dbReference>
<comment type="similarity">
    <text evidence="1 9">Belongs to the peptidase A1 family.</text>
</comment>
<feature type="transmembrane region" description="Helical" evidence="10">
    <location>
        <begin position="6"/>
        <end position="25"/>
    </location>
</feature>
<feature type="disulfide bond" evidence="8">
    <location>
        <begin position="302"/>
        <end position="339"/>
    </location>
</feature>
<name>A0ABD2NBW7_9CUCU</name>
<evidence type="ECO:0000256" key="1">
    <source>
        <dbReference type="ARBA" id="ARBA00007447"/>
    </source>
</evidence>
<dbReference type="InterPro" id="IPR001461">
    <property type="entry name" value="Aspartic_peptidase_A1"/>
</dbReference>
<dbReference type="PANTHER" id="PTHR47966">
    <property type="entry name" value="BETA-SITE APP-CLEAVING ENZYME, ISOFORM A-RELATED"/>
    <property type="match status" value="1"/>
</dbReference>
<dbReference type="PRINTS" id="PR00792">
    <property type="entry name" value="PEPSIN"/>
</dbReference>
<feature type="disulfide bond" evidence="8">
    <location>
        <begin position="260"/>
        <end position="264"/>
    </location>
</feature>
<dbReference type="EMBL" id="JABFTP020000083">
    <property type="protein sequence ID" value="KAL3275681.1"/>
    <property type="molecule type" value="Genomic_DNA"/>
</dbReference>
<dbReference type="PROSITE" id="PS00141">
    <property type="entry name" value="ASP_PROTEASE"/>
    <property type="match status" value="1"/>
</dbReference>
<evidence type="ECO:0000256" key="4">
    <source>
        <dbReference type="ARBA" id="ARBA00022801"/>
    </source>
</evidence>
<evidence type="ECO:0000256" key="8">
    <source>
        <dbReference type="PIRSR" id="PIRSR601461-2"/>
    </source>
</evidence>
<dbReference type="GO" id="GO:0004190">
    <property type="term" value="F:aspartic-type endopeptidase activity"/>
    <property type="evidence" value="ECO:0007669"/>
    <property type="project" value="UniProtKB-KW"/>
</dbReference>
<keyword evidence="6" id="KW-0325">Glycoprotein</keyword>
<dbReference type="InterPro" id="IPR021109">
    <property type="entry name" value="Peptidase_aspartic_dom_sf"/>
</dbReference>
<evidence type="ECO:0000256" key="3">
    <source>
        <dbReference type="ARBA" id="ARBA00022750"/>
    </source>
</evidence>
<evidence type="ECO:0000313" key="13">
    <source>
        <dbReference type="Proteomes" id="UP001516400"/>
    </source>
</evidence>
<sequence>MYCQYFLIFIVLTGIVLCEIVRVPLNRIHANGRTFEDVNSTIQRNKFKYGLQTPAPEDLTNYVNAQYYGSILIGNPPQNFTVQFDTGSSILWVPSKFCHDQACSGFNKYDSNKSTTYKKQGSFIAIQYEKGFVSGFLSSDDVMVAGLNITDQVFAEIVNIPQITSAKYDGILGLGLLGSHSVDGVLPVFENMFRQNLLDDSLFSVYLNRDQESQIGGEIIFGGTDKKYYTGPRTTLFLSKRDYWQFSLKSILVENVLVLCEEGCEAIADTGTSLITGPSKDVEAIHKAIGAIPNGDISLVNCDNISKMPKIGFQTVKRTLYLEPEDYILNITYNGQTLCISGFQPVDVPPPDGPLWVLGDNFLGKYYTIFDWAGTITFYDAI</sequence>
<feature type="disulfide bond" evidence="8">
    <location>
        <begin position="98"/>
        <end position="103"/>
    </location>
</feature>
<dbReference type="Pfam" id="PF00026">
    <property type="entry name" value="Asp"/>
    <property type="match status" value="1"/>
</dbReference>
<evidence type="ECO:0000256" key="10">
    <source>
        <dbReference type="SAM" id="Phobius"/>
    </source>
</evidence>
<gene>
    <name evidence="12" type="ORF">HHI36_020433</name>
</gene>
<dbReference type="PANTHER" id="PTHR47966:SF51">
    <property type="entry name" value="BETA-SITE APP-CLEAVING ENZYME, ISOFORM A-RELATED"/>
    <property type="match status" value="1"/>
</dbReference>
<keyword evidence="10" id="KW-0472">Membrane</keyword>
<evidence type="ECO:0000256" key="9">
    <source>
        <dbReference type="RuleBase" id="RU000454"/>
    </source>
</evidence>
<dbReference type="Gene3D" id="2.40.70.10">
    <property type="entry name" value="Acid Proteases"/>
    <property type="match status" value="2"/>
</dbReference>
<feature type="active site" evidence="7">
    <location>
        <position position="85"/>
    </location>
</feature>
<keyword evidence="13" id="KW-1185">Reference proteome</keyword>
<dbReference type="SUPFAM" id="SSF50630">
    <property type="entry name" value="Acid proteases"/>
    <property type="match status" value="1"/>
</dbReference>